<dbReference type="EMBL" id="ML143387">
    <property type="protein sequence ID" value="TBU35239.1"/>
    <property type="molecule type" value="Genomic_DNA"/>
</dbReference>
<proteinExistence type="predicted"/>
<feature type="chain" id="PRO_5021009104" evidence="1">
    <location>
        <begin position="21"/>
        <end position="251"/>
    </location>
</feature>
<dbReference type="AlphaFoldDB" id="A0A4Q9N3W6"/>
<evidence type="ECO:0000256" key="1">
    <source>
        <dbReference type="SAM" id="SignalP"/>
    </source>
</evidence>
<dbReference type="Proteomes" id="UP000292957">
    <property type="component" value="Unassembled WGS sequence"/>
</dbReference>
<feature type="signal peptide" evidence="1">
    <location>
        <begin position="1"/>
        <end position="20"/>
    </location>
</feature>
<keyword evidence="1" id="KW-0732">Signal</keyword>
<accession>A0A4Q9N3W6</accession>
<name>A0A4Q9N3W6_9APHY</name>
<protein>
    <submittedName>
        <fullName evidence="2">Uncharacterized protein</fullName>
    </submittedName>
</protein>
<reference evidence="2" key="1">
    <citation type="submission" date="2019-01" db="EMBL/GenBank/DDBJ databases">
        <title>Draft genome sequences of three monokaryotic isolates of the white-rot basidiomycete fungus Dichomitus squalens.</title>
        <authorList>
            <consortium name="DOE Joint Genome Institute"/>
            <person name="Lopez S.C."/>
            <person name="Andreopoulos B."/>
            <person name="Pangilinan J."/>
            <person name="Lipzen A."/>
            <person name="Riley R."/>
            <person name="Ahrendt S."/>
            <person name="Ng V."/>
            <person name="Barry K."/>
            <person name="Daum C."/>
            <person name="Grigoriev I.V."/>
            <person name="Hilden K.S."/>
            <person name="Makela M.R."/>
            <person name="de Vries R.P."/>
        </authorList>
    </citation>
    <scope>NUCLEOTIDE SEQUENCE [LARGE SCALE GENOMIC DNA]</scope>
    <source>
        <strain evidence="2">OM18370.1</strain>
    </source>
</reference>
<sequence>MRSVQTRLCSSLWRLRLSSAALCPRVIDWHMSAAAASLVSGDMVTAHRKCGVCASTTCVGNTSTAGKPSRRGFVALSVVRALRPSGSSCVMSLFLLLSSLQFLRLSNLVERGAVRHCGHRLRPANGNDTAQMRPMLFERDLTDNSADEVMGAGAKDLVTSRQAIRPETFYASFSLVCRCRQARTDKLDAPYAFSGSFRLCVCLPPRDRHTCVLLKRGTREAGTVWRGRVQTDWQIFGKQPWLSTRDVLDGY</sequence>
<evidence type="ECO:0000313" key="2">
    <source>
        <dbReference type="EMBL" id="TBU35239.1"/>
    </source>
</evidence>
<gene>
    <name evidence="2" type="ORF">BD311DRAFT_208697</name>
</gene>
<organism evidence="2">
    <name type="scientific">Dichomitus squalens</name>
    <dbReference type="NCBI Taxonomy" id="114155"/>
    <lineage>
        <taxon>Eukaryota</taxon>
        <taxon>Fungi</taxon>
        <taxon>Dikarya</taxon>
        <taxon>Basidiomycota</taxon>
        <taxon>Agaricomycotina</taxon>
        <taxon>Agaricomycetes</taxon>
        <taxon>Polyporales</taxon>
        <taxon>Polyporaceae</taxon>
        <taxon>Dichomitus</taxon>
    </lineage>
</organism>